<evidence type="ECO:0000313" key="6">
    <source>
        <dbReference type="EMBL" id="GBM68493.1"/>
    </source>
</evidence>
<evidence type="ECO:0000256" key="1">
    <source>
        <dbReference type="ARBA" id="ARBA00022679"/>
    </source>
</evidence>
<feature type="domain" description="Reverse transcriptase" evidence="5">
    <location>
        <begin position="463"/>
        <end position="559"/>
    </location>
</feature>
<evidence type="ECO:0000256" key="3">
    <source>
        <dbReference type="ARBA" id="ARBA00022722"/>
    </source>
</evidence>
<dbReference type="FunFam" id="3.30.70.270:FF:000003">
    <property type="entry name" value="Transposon Ty3-G Gag-Pol polyprotein"/>
    <property type="match status" value="1"/>
</dbReference>
<dbReference type="EMBL" id="BGPR01002145">
    <property type="protein sequence ID" value="GBM68493.1"/>
    <property type="molecule type" value="Genomic_DNA"/>
</dbReference>
<dbReference type="SUPFAM" id="SSF50630">
    <property type="entry name" value="Acid proteases"/>
    <property type="match status" value="1"/>
</dbReference>
<dbReference type="InterPro" id="IPR000477">
    <property type="entry name" value="RT_dom"/>
</dbReference>
<dbReference type="Pfam" id="PF00078">
    <property type="entry name" value="RVT_1"/>
    <property type="match status" value="1"/>
</dbReference>
<accession>A0A4Y2HTF7</accession>
<dbReference type="GO" id="GO:0071897">
    <property type="term" value="P:DNA biosynthetic process"/>
    <property type="evidence" value="ECO:0007669"/>
    <property type="project" value="UniProtKB-ARBA"/>
</dbReference>
<dbReference type="OrthoDB" id="2286242at2759"/>
<keyword evidence="4" id="KW-0378">Hydrolase</keyword>
<keyword evidence="2" id="KW-0548">Nucleotidyltransferase</keyword>
<organism evidence="6 7">
    <name type="scientific">Araneus ventricosus</name>
    <name type="common">Orbweaver spider</name>
    <name type="synonym">Epeira ventricosa</name>
    <dbReference type="NCBI Taxonomy" id="182803"/>
    <lineage>
        <taxon>Eukaryota</taxon>
        <taxon>Metazoa</taxon>
        <taxon>Ecdysozoa</taxon>
        <taxon>Arthropoda</taxon>
        <taxon>Chelicerata</taxon>
        <taxon>Arachnida</taxon>
        <taxon>Araneae</taxon>
        <taxon>Araneomorphae</taxon>
        <taxon>Entelegynae</taxon>
        <taxon>Araneoidea</taxon>
        <taxon>Araneidae</taxon>
        <taxon>Araneus</taxon>
    </lineage>
</organism>
<evidence type="ECO:0000313" key="7">
    <source>
        <dbReference type="Proteomes" id="UP000499080"/>
    </source>
</evidence>
<keyword evidence="1" id="KW-0808">Transferase</keyword>
<dbReference type="InterPro" id="IPR043502">
    <property type="entry name" value="DNA/RNA_pol_sf"/>
</dbReference>
<dbReference type="InterPro" id="IPR021109">
    <property type="entry name" value="Peptidase_aspartic_dom_sf"/>
</dbReference>
<keyword evidence="4" id="KW-0255">Endonuclease</keyword>
<comment type="caution">
    <text evidence="6">The sequence shown here is derived from an EMBL/GenBank/DDBJ whole genome shotgun (WGS) entry which is preliminary data.</text>
</comment>
<evidence type="ECO:0000256" key="2">
    <source>
        <dbReference type="ARBA" id="ARBA00022695"/>
    </source>
</evidence>
<keyword evidence="7" id="KW-1185">Reference proteome</keyword>
<name>A0A4Y2HTF7_ARAVE</name>
<protein>
    <recommendedName>
        <fullName evidence="5">Reverse transcriptase domain-containing protein</fullName>
    </recommendedName>
</protein>
<sequence>MATPAYQIPAPEVFSFQSEDWSKWIARFERFRTASGLINKPEAEQVNSLLYLMGSQSEEIFRTFNLQQTKVDSYEGVKAKFERHFIPTRNVIYDRYKFNMRMQEEDEAVEDFITALHNLAQNCKFPPSFGDEANRERIVCGVRDKRVSEKLQLEAELTLEKAINIARQAEIIKEQQPLSQIMRIRCQIRQIKKQWLKSRIWYTLLKWRQVAKANTAKQILKFVPEKGKQNVYSKREIQRSRNGNKTQISKFRENCSKTETQCKWCGNSKIHSKEQCPAKNAICNACKKKGHYSRVCSSHIKVNAHTEEENTSSYLGYLKNSSSEDKWRVNVLVDNKLLHFKIDTAADLTVISQKLFQSVWGNKKKLQASNKQIFGPDENKLKVLGQFQAKLQYGIGKIQKPYKIKLKEKAKPYAIMVPRRVPIPLNNALQKKLDEMIRQEIIEPVDEASEWCAPMIMLLPESSAFTTFITPFGRFKFKRLPFGISSAPEVFQKRIKECIKGLNGVVGLGDEFVVYGETEKEHDERLYQVLKRLQDSGWTLNEEKCQFRKKCIKFLGHIISADGICPDPTETEAIKKMSQPNITELKRFMAW</sequence>
<evidence type="ECO:0000256" key="4">
    <source>
        <dbReference type="ARBA" id="ARBA00022759"/>
    </source>
</evidence>
<keyword evidence="3" id="KW-0540">Nuclease</keyword>
<dbReference type="InterPro" id="IPR043128">
    <property type="entry name" value="Rev_trsase/Diguanyl_cyclase"/>
</dbReference>
<dbReference type="PANTHER" id="PTHR37984:SF5">
    <property type="entry name" value="PROTEIN NYNRIN-LIKE"/>
    <property type="match status" value="1"/>
</dbReference>
<dbReference type="CDD" id="cd01647">
    <property type="entry name" value="RT_LTR"/>
    <property type="match status" value="1"/>
</dbReference>
<dbReference type="Gene3D" id="3.10.10.10">
    <property type="entry name" value="HIV Type 1 Reverse Transcriptase, subunit A, domain 1"/>
    <property type="match status" value="2"/>
</dbReference>
<dbReference type="Proteomes" id="UP000499080">
    <property type="component" value="Unassembled WGS sequence"/>
</dbReference>
<proteinExistence type="predicted"/>
<gene>
    <name evidence="6" type="ORF">AVEN_144202_1</name>
</gene>
<dbReference type="InterPro" id="IPR050951">
    <property type="entry name" value="Retrovirus_Pol_polyprotein"/>
</dbReference>
<dbReference type="SUPFAM" id="SSF56672">
    <property type="entry name" value="DNA/RNA polymerases"/>
    <property type="match status" value="1"/>
</dbReference>
<evidence type="ECO:0000259" key="5">
    <source>
        <dbReference type="Pfam" id="PF00078"/>
    </source>
</evidence>
<reference evidence="6 7" key="1">
    <citation type="journal article" date="2019" name="Sci. Rep.">
        <title>Orb-weaving spider Araneus ventricosus genome elucidates the spidroin gene catalogue.</title>
        <authorList>
            <person name="Kono N."/>
            <person name="Nakamura H."/>
            <person name="Ohtoshi R."/>
            <person name="Moran D.A.P."/>
            <person name="Shinohara A."/>
            <person name="Yoshida Y."/>
            <person name="Fujiwara M."/>
            <person name="Mori M."/>
            <person name="Tomita M."/>
            <person name="Arakawa K."/>
        </authorList>
    </citation>
    <scope>NUCLEOTIDE SEQUENCE [LARGE SCALE GENOMIC DNA]</scope>
</reference>
<dbReference type="AlphaFoldDB" id="A0A4Y2HTF7"/>
<dbReference type="Gene3D" id="3.30.70.270">
    <property type="match status" value="1"/>
</dbReference>
<dbReference type="PANTHER" id="PTHR37984">
    <property type="entry name" value="PROTEIN CBG26694"/>
    <property type="match status" value="1"/>
</dbReference>